<feature type="domain" description="Glycosyltransferase 2-like" evidence="1">
    <location>
        <begin position="9"/>
        <end position="166"/>
    </location>
</feature>
<keyword evidence="2" id="KW-0808">Transferase</keyword>
<dbReference type="InterPro" id="IPR001173">
    <property type="entry name" value="Glyco_trans_2-like"/>
</dbReference>
<gene>
    <name evidence="2" type="ORF">CLV46_0764</name>
</gene>
<dbReference type="Gene3D" id="3.90.550.10">
    <property type="entry name" value="Spore Coat Polysaccharide Biosynthesis Protein SpsA, Chain A"/>
    <property type="match status" value="2"/>
</dbReference>
<dbReference type="PANTHER" id="PTHR43179:SF7">
    <property type="entry name" value="RHAMNOSYLTRANSFERASE WBBL"/>
    <property type="match status" value="1"/>
</dbReference>
<dbReference type="AlphaFoldDB" id="A0A2M9CH79"/>
<name>A0A2M9CH79_9MICO</name>
<reference evidence="2 3" key="1">
    <citation type="submission" date="2017-11" db="EMBL/GenBank/DDBJ databases">
        <title>Genomic Encyclopedia of Archaeal and Bacterial Type Strains, Phase II (KMG-II): From Individual Species to Whole Genera.</title>
        <authorList>
            <person name="Goeker M."/>
        </authorList>
    </citation>
    <scope>NUCLEOTIDE SEQUENCE [LARGE SCALE GENOMIC DNA]</scope>
    <source>
        <strain evidence="2 3">DSM 27393</strain>
    </source>
</reference>
<dbReference type="CDD" id="cd04184">
    <property type="entry name" value="GT2_RfbC_Mx_like"/>
    <property type="match status" value="1"/>
</dbReference>
<accession>A0A2M9CH79</accession>
<dbReference type="EMBL" id="PGFF01000001">
    <property type="protein sequence ID" value="PJJ71222.1"/>
    <property type="molecule type" value="Genomic_DNA"/>
</dbReference>
<organism evidence="2 3">
    <name type="scientific">Diaminobutyricimonas aerilata</name>
    <dbReference type="NCBI Taxonomy" id="1162967"/>
    <lineage>
        <taxon>Bacteria</taxon>
        <taxon>Bacillati</taxon>
        <taxon>Actinomycetota</taxon>
        <taxon>Actinomycetes</taxon>
        <taxon>Micrococcales</taxon>
        <taxon>Microbacteriaceae</taxon>
        <taxon>Diaminobutyricimonas</taxon>
    </lineage>
</organism>
<proteinExistence type="predicted"/>
<keyword evidence="3" id="KW-1185">Reference proteome</keyword>
<dbReference type="InterPro" id="IPR029044">
    <property type="entry name" value="Nucleotide-diphossugar_trans"/>
</dbReference>
<dbReference type="SUPFAM" id="SSF53448">
    <property type="entry name" value="Nucleotide-diphospho-sugar transferases"/>
    <property type="match status" value="2"/>
</dbReference>
<feature type="domain" description="Glycosyltransferase 2-like" evidence="1">
    <location>
        <begin position="280"/>
        <end position="448"/>
    </location>
</feature>
<evidence type="ECO:0000313" key="3">
    <source>
        <dbReference type="Proteomes" id="UP000228758"/>
    </source>
</evidence>
<sequence>MRDRQPLVSVITPVYETDHDVLRQMVESVRAQTFANWELILVDDASPSNRVRIELAGFAGADDRIRVVLRESNGGIVAASNDALGAARGEFVALVDHDDVITEDALAEVAEAIKAEPEADYIYSDEDKITVTGELYDRFDKPDWSPERLRGQMYTGHLSVLRRSIVAAVGGFDPAAEGSQDHDLVLKVTERARKVVHIPRVLYHWRAVAGSTAASNENKSYAWDNGCAAVNAHLVRVGIRGRAELGPVPGTYRVVRDDQPGRLVSVVIPTRGTAGVVFGEERVFVVDAVRSILEHTAHEAIEFVIVYDSDTPADVLESLEEVAGPKLRLVPYLDPFNFSRKCNVGVLASRGEYVLVVNDDIRSMSDRIVETMIGPLAESDVGMTGAFLFYEDGTIQHAGHSHHMGDYTHAYHQERPDAYGAFSSLLINREAAGLTAAFIGMRRDVYEDAGGFSELLPGNFNDVDLCMKVRSLGYRLVWLTDARLHHFESKSRNPLVHSYEEKTIVDRWGRPERDPYLA</sequence>
<dbReference type="Proteomes" id="UP000228758">
    <property type="component" value="Unassembled WGS sequence"/>
</dbReference>
<dbReference type="PANTHER" id="PTHR43179">
    <property type="entry name" value="RHAMNOSYLTRANSFERASE WBBL"/>
    <property type="match status" value="1"/>
</dbReference>
<dbReference type="Pfam" id="PF00535">
    <property type="entry name" value="Glycos_transf_2"/>
    <property type="match status" value="2"/>
</dbReference>
<evidence type="ECO:0000259" key="1">
    <source>
        <dbReference type="Pfam" id="PF00535"/>
    </source>
</evidence>
<evidence type="ECO:0000313" key="2">
    <source>
        <dbReference type="EMBL" id="PJJ71222.1"/>
    </source>
</evidence>
<comment type="caution">
    <text evidence="2">The sequence shown here is derived from an EMBL/GenBank/DDBJ whole genome shotgun (WGS) entry which is preliminary data.</text>
</comment>
<dbReference type="GO" id="GO:0016757">
    <property type="term" value="F:glycosyltransferase activity"/>
    <property type="evidence" value="ECO:0007669"/>
    <property type="project" value="UniProtKB-KW"/>
</dbReference>
<protein>
    <submittedName>
        <fullName evidence="2">Glycosyl transferase family 2</fullName>
    </submittedName>
</protein>